<dbReference type="InterPro" id="IPR052654">
    <property type="entry name" value="CS_Sulfotransferase"/>
</dbReference>
<evidence type="ECO:0000313" key="4">
    <source>
        <dbReference type="Proteomes" id="UP000007110"/>
    </source>
</evidence>
<dbReference type="KEGG" id="spu:105446947"/>
<evidence type="ECO:0000259" key="2">
    <source>
        <dbReference type="Pfam" id="PF00685"/>
    </source>
</evidence>
<dbReference type="InterPro" id="IPR000863">
    <property type="entry name" value="Sulfotransferase_dom"/>
</dbReference>
<dbReference type="GO" id="GO:0050659">
    <property type="term" value="F:N-acetylgalactosamine 4-sulfate 6-O-sulfotransferase activity"/>
    <property type="evidence" value="ECO:0000318"/>
    <property type="project" value="GO_Central"/>
</dbReference>
<dbReference type="PANTHER" id="PTHR15723:SF0">
    <property type="entry name" value="CARBOHYDRATE SULFOTRANSFERASE 15"/>
    <property type="match status" value="1"/>
</dbReference>
<evidence type="ECO:0000256" key="1">
    <source>
        <dbReference type="SAM" id="MobiDB-lite"/>
    </source>
</evidence>
<protein>
    <recommendedName>
        <fullName evidence="2">Sulfotransferase domain-containing protein</fullName>
    </recommendedName>
</protein>
<proteinExistence type="predicted"/>
<dbReference type="InterPro" id="IPR027417">
    <property type="entry name" value="P-loop_NTPase"/>
</dbReference>
<dbReference type="Proteomes" id="UP000007110">
    <property type="component" value="Unassembled WGS sequence"/>
</dbReference>
<dbReference type="OrthoDB" id="8068875at2759"/>
<feature type="compositionally biased region" description="Basic and acidic residues" evidence="1">
    <location>
        <begin position="96"/>
        <end position="118"/>
    </location>
</feature>
<organism evidence="3 4">
    <name type="scientific">Strongylocentrotus purpuratus</name>
    <name type="common">Purple sea urchin</name>
    <dbReference type="NCBI Taxonomy" id="7668"/>
    <lineage>
        <taxon>Eukaryota</taxon>
        <taxon>Metazoa</taxon>
        <taxon>Echinodermata</taxon>
        <taxon>Eleutherozoa</taxon>
        <taxon>Echinozoa</taxon>
        <taxon>Echinoidea</taxon>
        <taxon>Euechinoidea</taxon>
        <taxon>Echinacea</taxon>
        <taxon>Camarodonta</taxon>
        <taxon>Echinidea</taxon>
        <taxon>Strongylocentrotidae</taxon>
        <taxon>Strongylocentrotus</taxon>
    </lineage>
</organism>
<feature type="domain" description="Sulfotransferase" evidence="2">
    <location>
        <begin position="354"/>
        <end position="499"/>
    </location>
</feature>
<dbReference type="PANTHER" id="PTHR15723">
    <property type="entry name" value="CARBOHYDRATE SULFOTRANSFERASE 15"/>
    <property type="match status" value="1"/>
</dbReference>
<reference evidence="4" key="1">
    <citation type="submission" date="2015-02" db="EMBL/GenBank/DDBJ databases">
        <title>Genome sequencing for Strongylocentrotus purpuratus.</title>
        <authorList>
            <person name="Murali S."/>
            <person name="Liu Y."/>
            <person name="Vee V."/>
            <person name="English A."/>
            <person name="Wang M."/>
            <person name="Skinner E."/>
            <person name="Han Y."/>
            <person name="Muzny D.M."/>
            <person name="Worley K.C."/>
            <person name="Gibbs R.A."/>
        </authorList>
    </citation>
    <scope>NUCLEOTIDE SEQUENCE</scope>
</reference>
<dbReference type="AlphaFoldDB" id="A0A7M7HR35"/>
<accession>A0A7M7HR35</accession>
<sequence>MTISDRTTKKVLQRVFLVACAIGLSLYIKSSSPGGSGLTTLHAGQPPPKVAVAITMRNAGIRARDHEQKQGTGNSPTLSVTKLKNSDDDIPGPGSEDQKKEKDQGREEGNDGKAEEKPTIILSSGLNLNNKSTTPPKLEVNYNVRFRQARPFNYSRLFSYDDEGKCQGVACKWPKMPGATKELVKWAPEIFAKVPQHFLDNFKNPCWVRDGAELNCLPYFYVIGMFKCGTTDIWSKIVDHPDVVDVPKEPHWWGPRRHGFKGTPINKDEVLKARKITGGVDDSSLEFYLNLYKSTGVPKLINTTATTRQGIPYHPKVFGDASISTAYAIGQGWTKTYPNASEPLFTNADLIRAVQPNAKIILMVRDPTVRANSWYWYSGHRRNNDTQFHNFVVKQIGCLKDCIKKHNIRYCAYASTCPYKLIPELQAGLYYVYARDWMNAFSRDGVLVIRLEDWQADPLRVHRQLFNFLDLEQLSEKEEEKILQEARKNKSINKRKLLPQTKKILDDFYRPYNKKMVLLMGDDKFLYPSN</sequence>
<dbReference type="Pfam" id="PF00685">
    <property type="entry name" value="Sulfotransfer_1"/>
    <property type="match status" value="1"/>
</dbReference>
<feature type="region of interest" description="Disordered" evidence="1">
    <location>
        <begin position="63"/>
        <end position="119"/>
    </location>
</feature>
<feature type="compositionally biased region" description="Polar residues" evidence="1">
    <location>
        <begin position="70"/>
        <end position="83"/>
    </location>
</feature>
<dbReference type="SUPFAM" id="SSF52540">
    <property type="entry name" value="P-loop containing nucleoside triphosphate hydrolases"/>
    <property type="match status" value="1"/>
</dbReference>
<dbReference type="EnsemblMetazoa" id="XM_011684407">
    <property type="protein sequence ID" value="XP_011682709"/>
    <property type="gene ID" value="LOC105446947"/>
</dbReference>
<dbReference type="OMA" id="YVYARDW"/>
<evidence type="ECO:0000313" key="3">
    <source>
        <dbReference type="EnsemblMetazoa" id="XP_011682709"/>
    </source>
</evidence>
<dbReference type="GeneID" id="105446947"/>
<reference evidence="3" key="2">
    <citation type="submission" date="2021-01" db="UniProtKB">
        <authorList>
            <consortium name="EnsemblMetazoa"/>
        </authorList>
    </citation>
    <scope>IDENTIFICATION</scope>
</reference>
<keyword evidence="4" id="KW-1185">Reference proteome</keyword>
<name>A0A7M7HR35_STRPU</name>
<dbReference type="InParanoid" id="A0A7M7HR35"/>
<dbReference type="Gene3D" id="3.40.50.300">
    <property type="entry name" value="P-loop containing nucleotide triphosphate hydrolases"/>
    <property type="match status" value="1"/>
</dbReference>
<dbReference type="RefSeq" id="XP_011682709.1">
    <property type="nucleotide sequence ID" value="XM_011684407.2"/>
</dbReference>
<dbReference type="GO" id="GO:0019319">
    <property type="term" value="P:hexose biosynthetic process"/>
    <property type="evidence" value="ECO:0000318"/>
    <property type="project" value="GO_Central"/>
</dbReference>